<dbReference type="GO" id="GO:0031640">
    <property type="term" value="P:killing of cells of another organism"/>
    <property type="evidence" value="ECO:0007669"/>
    <property type="project" value="UniProtKB-KW"/>
</dbReference>
<reference evidence="3 4" key="1">
    <citation type="submission" date="2015-06" db="EMBL/GenBank/DDBJ databases">
        <title>Draft genome sequence of an Alphaproteobacteria species associated to the Mediterranean sponge Oscarella lobularis.</title>
        <authorList>
            <person name="Jourda C."/>
            <person name="Santini S."/>
            <person name="Claverie J.-M."/>
        </authorList>
    </citation>
    <scope>NUCLEOTIDE SEQUENCE [LARGE SCALE GENOMIC DNA]</scope>
    <source>
        <strain evidence="3">IGS</strain>
    </source>
</reference>
<dbReference type="GO" id="GO:0009404">
    <property type="term" value="P:toxin metabolic process"/>
    <property type="evidence" value="ECO:0007669"/>
    <property type="project" value="UniProtKB-UniRule"/>
</dbReference>
<comment type="subcellular location">
    <subcellularLocation>
        <location evidence="2">Cytoplasm</location>
    </subcellularLocation>
</comment>
<protein>
    <recommendedName>
        <fullName evidence="2">RTX toxin-activating lysine-acyltransferase</fullName>
        <ecNumber evidence="2">2.3.1.-</ecNumber>
    </recommendedName>
</protein>
<dbReference type="Pfam" id="PF02794">
    <property type="entry name" value="HlyC"/>
    <property type="match status" value="1"/>
</dbReference>
<keyword evidence="2" id="KW-0963">Cytoplasm</keyword>
<organism evidence="3 4">
    <name type="scientific">Candidatus Rhodobacter oscarellae</name>
    <dbReference type="NCBI Taxonomy" id="1675527"/>
    <lineage>
        <taxon>Bacteria</taxon>
        <taxon>Pseudomonadati</taxon>
        <taxon>Pseudomonadota</taxon>
        <taxon>Alphaproteobacteria</taxon>
        <taxon>Rhodobacterales</taxon>
        <taxon>Rhodobacter group</taxon>
        <taxon>Rhodobacter</taxon>
    </lineage>
</organism>
<evidence type="ECO:0000313" key="4">
    <source>
        <dbReference type="Proteomes" id="UP000037178"/>
    </source>
</evidence>
<evidence type="ECO:0000256" key="1">
    <source>
        <dbReference type="ARBA" id="ARBA00005686"/>
    </source>
</evidence>
<dbReference type="EMBL" id="LFTY01000002">
    <property type="protein sequence ID" value="KMW56067.1"/>
    <property type="molecule type" value="Genomic_DNA"/>
</dbReference>
<dbReference type="AlphaFoldDB" id="A0A0J9E087"/>
<dbReference type="GO" id="GO:0005737">
    <property type="term" value="C:cytoplasm"/>
    <property type="evidence" value="ECO:0007669"/>
    <property type="project" value="UniProtKB-SubCell"/>
</dbReference>
<proteinExistence type="inferred from homology"/>
<keyword evidence="2" id="KW-0204">Cytolysis</keyword>
<dbReference type="GO" id="GO:0016746">
    <property type="term" value="F:acyltransferase activity"/>
    <property type="evidence" value="ECO:0007669"/>
    <property type="project" value="UniProtKB-UniRule"/>
</dbReference>
<name>A0A0J9E087_9RHOB</name>
<evidence type="ECO:0000313" key="3">
    <source>
        <dbReference type="EMBL" id="KMW56067.1"/>
    </source>
</evidence>
<comment type="caution">
    <text evidence="3">The sequence shown here is derived from an EMBL/GenBank/DDBJ whole genome shotgun (WGS) entry which is preliminary data.</text>
</comment>
<dbReference type="EC" id="2.3.1.-" evidence="2"/>
<comment type="similarity">
    <text evidence="1 2">Belongs to the RTX toxin acyltransferase family.</text>
</comment>
<sequence length="159" mass="18318">MIEQINSEFPTAERLRAYGDLCFLYFRSEPHKEKPFNLMRWIVQVPVDLGQYRIFYAEDIPRAAFTWAMVEDAAEAKILSGTALLPAEWRSGRQMWIMDILAPFGQGTASDVSRWMKENMPQDINTIRTIRPNPDGSARVIELNRIDGARWGARKIGEL</sequence>
<evidence type="ECO:0000256" key="2">
    <source>
        <dbReference type="RuleBase" id="RU368102"/>
    </source>
</evidence>
<keyword evidence="2" id="KW-0808">Transferase</keyword>
<keyword evidence="4" id="KW-1185">Reference proteome</keyword>
<dbReference type="PATRIC" id="fig|1675527.3.peg.1087"/>
<dbReference type="STRING" id="1675527.AIOL_001019"/>
<dbReference type="InterPro" id="IPR003996">
    <property type="entry name" value="RTX_toxin-activating_protC_bac"/>
</dbReference>
<accession>A0A0J9E087</accession>
<gene>
    <name evidence="3" type="ORF">AIOL_001019</name>
</gene>
<comment type="function">
    <text evidence="2">Involved in fatty acylation of protoxin at internal lysine residues, thereby converting it to the active toxin.</text>
</comment>
<keyword evidence="2" id="KW-0012">Acyltransferase</keyword>
<dbReference type="RefSeq" id="WP_049641998.1">
    <property type="nucleotide sequence ID" value="NZ_LFTY01000002.1"/>
</dbReference>
<dbReference type="Proteomes" id="UP000037178">
    <property type="component" value="Unassembled WGS sequence"/>
</dbReference>